<evidence type="ECO:0000256" key="6">
    <source>
        <dbReference type="ARBA" id="ARBA00023136"/>
    </source>
</evidence>
<evidence type="ECO:0000259" key="8">
    <source>
        <dbReference type="Pfam" id="PF01773"/>
    </source>
</evidence>
<protein>
    <submittedName>
        <fullName evidence="11">Nucleoside permease nupC</fullName>
    </submittedName>
</protein>
<comment type="similarity">
    <text evidence="2">Belongs to the concentrative nucleoside transporter (CNT) (TC 2.A.41) family.</text>
</comment>
<evidence type="ECO:0000256" key="4">
    <source>
        <dbReference type="ARBA" id="ARBA00022692"/>
    </source>
</evidence>
<evidence type="ECO:0000256" key="7">
    <source>
        <dbReference type="SAM" id="Phobius"/>
    </source>
</evidence>
<dbReference type="GO" id="GO:0005886">
    <property type="term" value="C:plasma membrane"/>
    <property type="evidence" value="ECO:0007669"/>
    <property type="project" value="UniProtKB-SubCell"/>
</dbReference>
<keyword evidence="3" id="KW-1003">Cell membrane</keyword>
<evidence type="ECO:0000313" key="12">
    <source>
        <dbReference type="Proteomes" id="UP000019438"/>
    </source>
</evidence>
<feature type="transmembrane region" description="Helical" evidence="7">
    <location>
        <begin position="271"/>
        <end position="291"/>
    </location>
</feature>
<dbReference type="Pfam" id="PF07670">
    <property type="entry name" value="Gate"/>
    <property type="match status" value="1"/>
</dbReference>
<sequence>MMVMATWQGLLGLATFPLIAWLLGERRRARVPWRVVISAFVLQMVFALLLLRIPGSAVLLLGLNRVALTLQEATDAGTGFVFGYLGGGPLPFAETMPGASFILAFKVLPLVLVISALSALLYYWGVLLLVARVLALLLRRVMGISGALALAAATHIYVGMIEAPLLIRPYLAGMQRGELFAVMTCGMAGIAGTMMVLYASLIGPVLPGALGHILVASVISTPAALGMAALMVPFDTAEDRGKEKGLGASLSVEEAPAGALDALVKGTRDGIAPLIGILTVLIVAVALVHLVNDALFLMPGSPSLQELAAWPFRPLMWLAGIPSDQVGVAAGLMGQKTIINEFVAYNGLAHLSAGTLDAHARLIVTYALCGFANLGSAGILIGGMGAMVPERRAEIAALGLRSVLSGTLATCMSGAVAGLLLG</sequence>
<evidence type="ECO:0000259" key="10">
    <source>
        <dbReference type="Pfam" id="PF07670"/>
    </source>
</evidence>
<feature type="transmembrane region" description="Helical" evidence="7">
    <location>
        <begin position="363"/>
        <end position="386"/>
    </location>
</feature>
<keyword evidence="5 7" id="KW-1133">Transmembrane helix</keyword>
<evidence type="ECO:0000256" key="1">
    <source>
        <dbReference type="ARBA" id="ARBA00004651"/>
    </source>
</evidence>
<evidence type="ECO:0000313" key="11">
    <source>
        <dbReference type="EMBL" id="AHJ62685.1"/>
    </source>
</evidence>
<feature type="domain" description="Nucleoside transporter/FeoB GTPase Gate" evidence="10">
    <location>
        <begin position="104"/>
        <end position="204"/>
    </location>
</feature>
<name>A0AAN0RD19_9PROT</name>
<dbReference type="Proteomes" id="UP000019438">
    <property type="component" value="Chromosome"/>
</dbReference>
<dbReference type="KEGG" id="gbc:GbCGDNIH3_0861"/>
<keyword evidence="6 7" id="KW-0472">Membrane</keyword>
<dbReference type="InterPro" id="IPR011657">
    <property type="entry name" value="CNT_C_dom"/>
</dbReference>
<feature type="transmembrane region" description="Helical" evidence="7">
    <location>
        <begin position="6"/>
        <end position="23"/>
    </location>
</feature>
<gene>
    <name evidence="11" type="ORF">GbCGDNIH3_0861</name>
</gene>
<keyword evidence="4 7" id="KW-0812">Transmembrane</keyword>
<evidence type="ECO:0000259" key="9">
    <source>
        <dbReference type="Pfam" id="PF07662"/>
    </source>
</evidence>
<evidence type="ECO:0000256" key="2">
    <source>
        <dbReference type="ARBA" id="ARBA00009033"/>
    </source>
</evidence>
<evidence type="ECO:0000256" key="3">
    <source>
        <dbReference type="ARBA" id="ARBA00022475"/>
    </source>
</evidence>
<organism evidence="11 12">
    <name type="scientific">Granulibacter bethesdensis</name>
    <dbReference type="NCBI Taxonomy" id="364410"/>
    <lineage>
        <taxon>Bacteria</taxon>
        <taxon>Pseudomonadati</taxon>
        <taxon>Pseudomonadota</taxon>
        <taxon>Alphaproteobacteria</taxon>
        <taxon>Acetobacterales</taxon>
        <taxon>Acetobacteraceae</taxon>
        <taxon>Granulibacter</taxon>
    </lineage>
</organism>
<feature type="transmembrane region" description="Helical" evidence="7">
    <location>
        <begin position="35"/>
        <end position="53"/>
    </location>
</feature>
<dbReference type="InterPro" id="IPR002668">
    <property type="entry name" value="CNT_N_dom"/>
</dbReference>
<dbReference type="GO" id="GO:0005337">
    <property type="term" value="F:nucleoside transmembrane transporter activity"/>
    <property type="evidence" value="ECO:0007669"/>
    <property type="project" value="InterPro"/>
</dbReference>
<evidence type="ECO:0000256" key="5">
    <source>
        <dbReference type="ARBA" id="ARBA00022989"/>
    </source>
</evidence>
<dbReference type="PANTHER" id="PTHR10590:SF4">
    <property type="entry name" value="SOLUTE CARRIER FAMILY 28 MEMBER 3"/>
    <property type="match status" value="1"/>
</dbReference>
<feature type="transmembrane region" description="Helical" evidence="7">
    <location>
        <begin position="213"/>
        <end position="234"/>
    </location>
</feature>
<dbReference type="AlphaFoldDB" id="A0AAN0RD19"/>
<reference evidence="12" key="1">
    <citation type="submission" date="2012-06" db="EMBL/GenBank/DDBJ databases">
        <title>Genome analysis of multiple Granulibacter bethesdensis isolates demonstrates substantial genome diversity.</title>
        <authorList>
            <person name="Greenberg D.E."/>
            <person name="Porcella S.F."/>
            <person name="Zarember K."/>
            <person name="Zelazny A.M."/>
            <person name="Bruno D."/>
            <person name="Martens C."/>
            <person name="Barbian K.D."/>
            <person name="Jaske E."/>
            <person name="Holland S.M."/>
        </authorList>
    </citation>
    <scope>NUCLEOTIDE SEQUENCE [LARGE SCALE GENOMIC DNA]</scope>
    <source>
        <strain evidence="12">CGDNIH3</strain>
    </source>
</reference>
<feature type="transmembrane region" description="Helical" evidence="7">
    <location>
        <begin position="398"/>
        <end position="421"/>
    </location>
</feature>
<dbReference type="Pfam" id="PF01773">
    <property type="entry name" value="Nucleos_tra2_N"/>
    <property type="match status" value="1"/>
</dbReference>
<dbReference type="PANTHER" id="PTHR10590">
    <property type="entry name" value="SODIUM/NUCLEOSIDE COTRANSPORTER"/>
    <property type="match status" value="1"/>
</dbReference>
<accession>A0AAN0RD19</accession>
<feature type="domain" description="Concentrative nucleoside transporter N-terminal" evidence="8">
    <location>
        <begin position="11"/>
        <end position="85"/>
    </location>
</feature>
<feature type="transmembrane region" description="Helical" evidence="7">
    <location>
        <begin position="179"/>
        <end position="201"/>
    </location>
</feature>
<dbReference type="Pfam" id="PF07662">
    <property type="entry name" value="Nucleos_tra2_C"/>
    <property type="match status" value="1"/>
</dbReference>
<dbReference type="EMBL" id="CP003181">
    <property type="protein sequence ID" value="AHJ62685.1"/>
    <property type="molecule type" value="Genomic_DNA"/>
</dbReference>
<dbReference type="InterPro" id="IPR008276">
    <property type="entry name" value="C_nuclsd_transpt"/>
</dbReference>
<feature type="domain" description="Concentrative nucleoside transporter C-terminal" evidence="9">
    <location>
        <begin position="212"/>
        <end position="418"/>
    </location>
</feature>
<dbReference type="GO" id="GO:0015293">
    <property type="term" value="F:symporter activity"/>
    <property type="evidence" value="ECO:0007669"/>
    <property type="project" value="TreeGrafter"/>
</dbReference>
<feature type="transmembrane region" description="Helical" evidence="7">
    <location>
        <begin position="144"/>
        <end position="167"/>
    </location>
</feature>
<comment type="subcellular location">
    <subcellularLocation>
        <location evidence="1">Cell membrane</location>
        <topology evidence="1">Multi-pass membrane protein</topology>
    </subcellularLocation>
</comment>
<proteinExistence type="inferred from homology"/>
<dbReference type="InterPro" id="IPR011642">
    <property type="entry name" value="Gate_dom"/>
</dbReference>